<dbReference type="GO" id="GO:0070971">
    <property type="term" value="C:endoplasmic reticulum exit site"/>
    <property type="evidence" value="ECO:0007669"/>
    <property type="project" value="TreeGrafter"/>
</dbReference>
<dbReference type="STRING" id="1108050.A0A0B7G159"/>
<reference evidence="8 9" key="1">
    <citation type="submission" date="2014-11" db="EMBL/GenBank/DDBJ databases">
        <authorList>
            <person name="Wibberg Daniel"/>
        </authorList>
    </citation>
    <scope>NUCLEOTIDE SEQUENCE [LARGE SCALE GENOMIC DNA]</scope>
    <source>
        <strain evidence="8">Rhizoctonia solani AG1-IB 7/3/14</strain>
    </source>
</reference>
<comment type="subcellular location">
    <subcellularLocation>
        <location evidence="5">Endomembrane system</location>
        <topology evidence="5">Peripheral membrane protein</topology>
        <orientation evidence="5">Cytoplasmic side</orientation>
    </subcellularLocation>
</comment>
<evidence type="ECO:0000256" key="1">
    <source>
        <dbReference type="ARBA" id="ARBA00022448"/>
    </source>
</evidence>
<evidence type="ECO:0000256" key="5">
    <source>
        <dbReference type="ARBA" id="ARBA00029433"/>
    </source>
</evidence>
<keyword evidence="9" id="KW-1185">Reference proteome</keyword>
<accession>A0A0B7G159</accession>
<evidence type="ECO:0000256" key="3">
    <source>
        <dbReference type="ARBA" id="ARBA00022737"/>
    </source>
</evidence>
<evidence type="ECO:0000256" key="6">
    <source>
        <dbReference type="SAM" id="MobiDB-lite"/>
    </source>
</evidence>
<dbReference type="EMBL" id="LN679723">
    <property type="protein sequence ID" value="CEL62177.1"/>
    <property type="molecule type" value="Genomic_DNA"/>
</dbReference>
<dbReference type="GO" id="GO:0090110">
    <property type="term" value="P:COPII-coated vesicle cargo loading"/>
    <property type="evidence" value="ECO:0007669"/>
    <property type="project" value="TreeGrafter"/>
</dbReference>
<gene>
    <name evidence="8" type="ORF">RSOLAG1IB_12513</name>
</gene>
<dbReference type="AlphaFoldDB" id="A0A0B7G159"/>
<dbReference type="GO" id="GO:0007029">
    <property type="term" value="P:endoplasmic reticulum organization"/>
    <property type="evidence" value="ECO:0007669"/>
    <property type="project" value="TreeGrafter"/>
</dbReference>
<dbReference type="GO" id="GO:0005198">
    <property type="term" value="F:structural molecule activity"/>
    <property type="evidence" value="ECO:0007669"/>
    <property type="project" value="TreeGrafter"/>
</dbReference>
<feature type="compositionally biased region" description="Low complexity" evidence="6">
    <location>
        <begin position="128"/>
        <end position="143"/>
    </location>
</feature>
<dbReference type="PANTHER" id="PTHR13923">
    <property type="entry name" value="SEC31-RELATED PROTEIN"/>
    <property type="match status" value="1"/>
</dbReference>
<evidence type="ECO:0000313" key="8">
    <source>
        <dbReference type="EMBL" id="CEL62177.1"/>
    </source>
</evidence>
<evidence type="ECO:0000313" key="9">
    <source>
        <dbReference type="Proteomes" id="UP000059188"/>
    </source>
</evidence>
<feature type="domain" description="SRA1/Sec31" evidence="7">
    <location>
        <begin position="126"/>
        <end position="255"/>
    </location>
</feature>
<dbReference type="InterPro" id="IPR009917">
    <property type="entry name" value="SRA1/Sec31"/>
</dbReference>
<evidence type="ECO:0000259" key="7">
    <source>
        <dbReference type="Pfam" id="PF07304"/>
    </source>
</evidence>
<keyword evidence="2" id="KW-0853">WD repeat</keyword>
<dbReference type="Proteomes" id="UP000059188">
    <property type="component" value="Unassembled WGS sequence"/>
</dbReference>
<keyword evidence="3" id="KW-0677">Repeat</keyword>
<evidence type="ECO:0000256" key="2">
    <source>
        <dbReference type="ARBA" id="ARBA00022574"/>
    </source>
</evidence>
<sequence>MSLSTGPPRGMSAQTGPSRAGANIPPPRPTSGGYGPSHLVSHPRHQVPDDMLLHPIIAAGMDHLHHRAAGTLPLPASTLVRQSRHQAARMLLPLVSLTHHRHRAQDLVQTGLRKVAPGSPAWGGGAPRAGTPTAPAAKVAPKAPKYPPGDREHIPDSDKVLFQVLSEHLGRLRQNTPPQQKRMVDDIERRLNVLFDPLNCETLSSPVIEQLITLTQSMQSGNAQKATSIHVDLLMRGSRTDDIGLWMSGVKQLIIRM</sequence>
<dbReference type="PANTHER" id="PTHR13923:SF11">
    <property type="entry name" value="SECRETORY 31, ISOFORM D"/>
    <property type="match status" value="1"/>
</dbReference>
<evidence type="ECO:0000256" key="4">
    <source>
        <dbReference type="ARBA" id="ARBA00023136"/>
    </source>
</evidence>
<name>A0A0B7G159_THACB</name>
<keyword evidence="1" id="KW-0813">Transport</keyword>
<feature type="region of interest" description="Disordered" evidence="6">
    <location>
        <begin position="118"/>
        <end position="154"/>
    </location>
</feature>
<dbReference type="Gene3D" id="1.20.940.10">
    <property type="entry name" value="Functional domain of the splicing factor Prp18"/>
    <property type="match status" value="1"/>
</dbReference>
<dbReference type="OrthoDB" id="542917at2759"/>
<feature type="region of interest" description="Disordered" evidence="6">
    <location>
        <begin position="1"/>
        <end position="45"/>
    </location>
</feature>
<proteinExistence type="predicted"/>
<dbReference type="Pfam" id="PF07304">
    <property type="entry name" value="SRA1"/>
    <property type="match status" value="1"/>
</dbReference>
<dbReference type="InterPro" id="IPR040251">
    <property type="entry name" value="SEC31-like"/>
</dbReference>
<protein>
    <submittedName>
        <fullName evidence="8">Protein transport protein sec31</fullName>
    </submittedName>
</protein>
<organism evidence="8 9">
    <name type="scientific">Thanatephorus cucumeris (strain AG1-IB / isolate 7/3/14)</name>
    <name type="common">Lettuce bottom rot fungus</name>
    <name type="synonym">Rhizoctonia solani</name>
    <dbReference type="NCBI Taxonomy" id="1108050"/>
    <lineage>
        <taxon>Eukaryota</taxon>
        <taxon>Fungi</taxon>
        <taxon>Dikarya</taxon>
        <taxon>Basidiomycota</taxon>
        <taxon>Agaricomycotina</taxon>
        <taxon>Agaricomycetes</taxon>
        <taxon>Cantharellales</taxon>
        <taxon>Ceratobasidiaceae</taxon>
        <taxon>Rhizoctonia</taxon>
        <taxon>Rhizoctonia solani AG-1</taxon>
    </lineage>
</organism>
<keyword evidence="4" id="KW-0472">Membrane</keyword>
<dbReference type="GO" id="GO:0030127">
    <property type="term" value="C:COPII vesicle coat"/>
    <property type="evidence" value="ECO:0007669"/>
    <property type="project" value="TreeGrafter"/>
</dbReference>